<evidence type="ECO:0000256" key="1">
    <source>
        <dbReference type="SAM" id="MobiDB-lite"/>
    </source>
</evidence>
<proteinExistence type="predicted"/>
<comment type="caution">
    <text evidence="3">The sequence shown here is derived from an EMBL/GenBank/DDBJ whole genome shotgun (WGS) entry which is preliminary data.</text>
</comment>
<feature type="region of interest" description="Disordered" evidence="1">
    <location>
        <begin position="89"/>
        <end position="116"/>
    </location>
</feature>
<evidence type="ECO:0000313" key="4">
    <source>
        <dbReference type="Proteomes" id="UP000320913"/>
    </source>
</evidence>
<feature type="transmembrane region" description="Helical" evidence="2">
    <location>
        <begin position="52"/>
        <end position="78"/>
    </location>
</feature>
<dbReference type="Gene3D" id="1.20.1640.10">
    <property type="entry name" value="Multidrug efflux transporter AcrB transmembrane domain"/>
    <property type="match status" value="1"/>
</dbReference>
<dbReference type="Pfam" id="PF00873">
    <property type="entry name" value="ACR_tran"/>
    <property type="match status" value="1"/>
</dbReference>
<feature type="non-terminal residue" evidence="3">
    <location>
        <position position="1"/>
    </location>
</feature>
<sequence length="116" mass="12295">QLRARGLETMEAVAQAAKIRLRPILMTSFATVFGILPIAIGFGAGAESRRPLGIAVVGGLIFSTFLTLLLVPAVYTILARFTNIESRAPESTAGVMDAEAEKRDRQGALVAAHTSK</sequence>
<dbReference type="GO" id="GO:0005886">
    <property type="term" value="C:plasma membrane"/>
    <property type="evidence" value="ECO:0007669"/>
    <property type="project" value="TreeGrafter"/>
</dbReference>
<accession>A0A538SUY4</accession>
<dbReference type="InterPro" id="IPR001036">
    <property type="entry name" value="Acrflvin-R"/>
</dbReference>
<dbReference type="EMBL" id="VBOV01000273">
    <property type="protein sequence ID" value="TMQ55200.1"/>
    <property type="molecule type" value="Genomic_DNA"/>
</dbReference>
<dbReference type="GO" id="GO:0042910">
    <property type="term" value="F:xenobiotic transmembrane transporter activity"/>
    <property type="evidence" value="ECO:0007669"/>
    <property type="project" value="TreeGrafter"/>
</dbReference>
<dbReference type="PANTHER" id="PTHR32063:SF24">
    <property type="entry name" value="CATION EFFLUX SYSTEM (ACRB_ACRD_ACRF FAMILY)"/>
    <property type="match status" value="1"/>
</dbReference>
<keyword evidence="2" id="KW-1133">Transmembrane helix</keyword>
<keyword evidence="2" id="KW-0472">Membrane</keyword>
<name>A0A538SUY4_UNCEI</name>
<organism evidence="3 4">
    <name type="scientific">Eiseniibacteriota bacterium</name>
    <dbReference type="NCBI Taxonomy" id="2212470"/>
    <lineage>
        <taxon>Bacteria</taxon>
        <taxon>Candidatus Eiseniibacteriota</taxon>
    </lineage>
</organism>
<protein>
    <submittedName>
        <fullName evidence="3">Efflux RND transporter permease subunit</fullName>
    </submittedName>
</protein>
<reference evidence="3 4" key="1">
    <citation type="journal article" date="2019" name="Nat. Microbiol.">
        <title>Mediterranean grassland soil C-N compound turnover is dependent on rainfall and depth, and is mediated by genomically divergent microorganisms.</title>
        <authorList>
            <person name="Diamond S."/>
            <person name="Andeer P.F."/>
            <person name="Li Z."/>
            <person name="Crits-Christoph A."/>
            <person name="Burstein D."/>
            <person name="Anantharaman K."/>
            <person name="Lane K.R."/>
            <person name="Thomas B.C."/>
            <person name="Pan C."/>
            <person name="Northen T.R."/>
            <person name="Banfield J.F."/>
        </authorList>
    </citation>
    <scope>NUCLEOTIDE SEQUENCE [LARGE SCALE GENOMIC DNA]</scope>
    <source>
        <strain evidence="3">WS_5</strain>
    </source>
</reference>
<dbReference type="AlphaFoldDB" id="A0A538SUY4"/>
<keyword evidence="2" id="KW-0812">Transmembrane</keyword>
<gene>
    <name evidence="3" type="ORF">E6K75_09675</name>
</gene>
<evidence type="ECO:0000313" key="3">
    <source>
        <dbReference type="EMBL" id="TMQ55200.1"/>
    </source>
</evidence>
<dbReference type="Proteomes" id="UP000320913">
    <property type="component" value="Unassembled WGS sequence"/>
</dbReference>
<dbReference type="PANTHER" id="PTHR32063">
    <property type="match status" value="1"/>
</dbReference>
<feature type="transmembrane region" description="Helical" evidence="2">
    <location>
        <begin position="24"/>
        <end position="46"/>
    </location>
</feature>
<evidence type="ECO:0000256" key="2">
    <source>
        <dbReference type="SAM" id="Phobius"/>
    </source>
</evidence>
<dbReference type="SUPFAM" id="SSF82866">
    <property type="entry name" value="Multidrug efflux transporter AcrB transmembrane domain"/>
    <property type="match status" value="1"/>
</dbReference>